<reference evidence="2 3" key="1">
    <citation type="submission" date="2019-09" db="EMBL/GenBank/DDBJ databases">
        <title>The draft genomes of Allium pathogen Pseudomonas sp.</title>
        <authorList>
            <person name="Fujikawa T."/>
            <person name="Sawada H."/>
        </authorList>
    </citation>
    <scope>NUCLEOTIDE SEQUENCE [LARGE SCALE GENOMIC DNA]</scope>
    <source>
        <strain evidence="2 3">MAFF 730085</strain>
    </source>
</reference>
<dbReference type="AlphaFoldDB" id="A0A5N7K114"/>
<sequence>MNPPLTELQQFFGGYFNQDWLEDHPTADNVIGSFLADSDENTIIIVKTEILELIASYTNESDLQKNLLNEQYCYYYYPIEWSSGLLWLHHIINIFDDHLLNARGKH</sequence>
<feature type="domain" description="CdiI immunity protein" evidence="1">
    <location>
        <begin position="6"/>
        <end position="91"/>
    </location>
</feature>
<name>A0A5N7K114_9PSED</name>
<dbReference type="RefSeq" id="WP_152751879.1">
    <property type="nucleotide sequence ID" value="NZ_VUBA01000266.1"/>
</dbReference>
<dbReference type="CDD" id="cd20687">
    <property type="entry name" value="CdiI_Ykris-like"/>
    <property type="match status" value="1"/>
</dbReference>
<gene>
    <name evidence="2" type="ORF">F0170_27290</name>
</gene>
<dbReference type="Pfam" id="PF18593">
    <property type="entry name" value="CdiI_2"/>
    <property type="match status" value="1"/>
</dbReference>
<proteinExistence type="predicted"/>
<comment type="caution">
    <text evidence="2">The sequence shown here is derived from an EMBL/GenBank/DDBJ whole genome shotgun (WGS) entry which is preliminary data.</text>
</comment>
<dbReference type="Proteomes" id="UP000325438">
    <property type="component" value="Unassembled WGS sequence"/>
</dbReference>
<accession>A0A5N7K114</accession>
<evidence type="ECO:0000313" key="2">
    <source>
        <dbReference type="EMBL" id="MPQ87350.1"/>
    </source>
</evidence>
<evidence type="ECO:0000259" key="1">
    <source>
        <dbReference type="Pfam" id="PF18593"/>
    </source>
</evidence>
<dbReference type="InterPro" id="IPR041129">
    <property type="entry name" value="CdiI_2"/>
</dbReference>
<dbReference type="EMBL" id="VUBA01000266">
    <property type="protein sequence ID" value="MPQ87350.1"/>
    <property type="molecule type" value="Genomic_DNA"/>
</dbReference>
<protein>
    <recommendedName>
        <fullName evidence="1">CdiI immunity protein domain-containing protein</fullName>
    </recommendedName>
</protein>
<evidence type="ECO:0000313" key="3">
    <source>
        <dbReference type="Proteomes" id="UP000325438"/>
    </source>
</evidence>
<organism evidence="2 3">
    <name type="scientific">Pseudomonas kitaguniensis</name>
    <dbReference type="NCBI Taxonomy" id="2607908"/>
    <lineage>
        <taxon>Bacteria</taxon>
        <taxon>Pseudomonadati</taxon>
        <taxon>Pseudomonadota</taxon>
        <taxon>Gammaproteobacteria</taxon>
        <taxon>Pseudomonadales</taxon>
        <taxon>Pseudomonadaceae</taxon>
        <taxon>Pseudomonas</taxon>
    </lineage>
</organism>